<dbReference type="AlphaFoldDB" id="C4XNN9"/>
<proteinExistence type="predicted"/>
<sequence length="73" mass="7999">MNLGDDQLLDLKDELAAAFRPMENLFKVMGSASVGEGGETARLCSEIGLELARSFRIKLDAALERLTAETRRS</sequence>
<dbReference type="Proteomes" id="UP000009071">
    <property type="component" value="Chromosome"/>
</dbReference>
<accession>C4XNN9</accession>
<dbReference type="eggNOG" id="ENOG5031NJX">
    <property type="taxonomic scope" value="Bacteria"/>
</dbReference>
<evidence type="ECO:0000313" key="1">
    <source>
        <dbReference type="EMBL" id="BAH75014.1"/>
    </source>
</evidence>
<reference evidence="1 2" key="1">
    <citation type="journal article" date="2009" name="Genome Res.">
        <title>Whole genome sequence of Desulfovibrio magneticus strain RS-1 revealed common gene clusters in magnetotactic bacteria.</title>
        <authorList>
            <person name="Nakazawa H."/>
            <person name="Arakaki A."/>
            <person name="Narita-Yamada S."/>
            <person name="Yashiro I."/>
            <person name="Jinno K."/>
            <person name="Aoki N."/>
            <person name="Tsuruyama A."/>
            <person name="Okamura Y."/>
            <person name="Tanikawa S."/>
            <person name="Fujita N."/>
            <person name="Takeyama H."/>
            <person name="Matsunaga T."/>
        </authorList>
    </citation>
    <scope>NUCLEOTIDE SEQUENCE [LARGE SCALE GENOMIC DNA]</scope>
    <source>
        <strain evidence="2">ATCC 700980 / DSM 13731 / RS-1</strain>
    </source>
</reference>
<keyword evidence="2" id="KW-1185">Reference proteome</keyword>
<name>C4XNN9_SOLM1</name>
<dbReference type="HOGENOM" id="CLU_191328_0_0_7"/>
<protein>
    <submittedName>
        <fullName evidence="1">Uncharacterized protein</fullName>
    </submittedName>
</protein>
<dbReference type="EMBL" id="AP010904">
    <property type="protein sequence ID" value="BAH75014.1"/>
    <property type="molecule type" value="Genomic_DNA"/>
</dbReference>
<organism evidence="1 2">
    <name type="scientific">Solidesulfovibrio magneticus (strain ATCC 700980 / DSM 13731 / RS-1)</name>
    <name type="common">Desulfovibrio magneticus</name>
    <dbReference type="NCBI Taxonomy" id="573370"/>
    <lineage>
        <taxon>Bacteria</taxon>
        <taxon>Pseudomonadati</taxon>
        <taxon>Thermodesulfobacteriota</taxon>
        <taxon>Desulfovibrionia</taxon>
        <taxon>Desulfovibrionales</taxon>
        <taxon>Desulfovibrionaceae</taxon>
        <taxon>Solidesulfovibrio</taxon>
    </lineage>
</organism>
<gene>
    <name evidence="1" type="ordered locus">DMR_15230</name>
</gene>
<dbReference type="KEGG" id="dma:DMR_15230"/>
<dbReference type="OrthoDB" id="9855385at2"/>
<dbReference type="RefSeq" id="WP_015860221.1">
    <property type="nucleotide sequence ID" value="NC_012796.1"/>
</dbReference>
<evidence type="ECO:0000313" key="2">
    <source>
        <dbReference type="Proteomes" id="UP000009071"/>
    </source>
</evidence>